<name>A0ACC2GJK3_DALPE</name>
<dbReference type="EMBL" id="CM055739">
    <property type="protein sequence ID" value="KAJ8003859.1"/>
    <property type="molecule type" value="Genomic_DNA"/>
</dbReference>
<comment type="caution">
    <text evidence="1">The sequence shown here is derived from an EMBL/GenBank/DDBJ whole genome shotgun (WGS) entry which is preliminary data.</text>
</comment>
<sequence>MVMAGDKSSHPGTLKVQNVQRRSALGAIAAFHSPTECRSVSERSSVMDRPRTTAARWDTSTASGTQVPGTLRERKVVRGLRVLILSVALPLASGWPRLRRQQGTDCPWH</sequence>
<evidence type="ECO:0000313" key="1">
    <source>
        <dbReference type="EMBL" id="KAJ8003859.1"/>
    </source>
</evidence>
<reference evidence="1" key="1">
    <citation type="submission" date="2021-05" db="EMBL/GenBank/DDBJ databases">
        <authorList>
            <person name="Pan Q."/>
            <person name="Jouanno E."/>
            <person name="Zahm M."/>
            <person name="Klopp C."/>
            <person name="Cabau C."/>
            <person name="Louis A."/>
            <person name="Berthelot C."/>
            <person name="Parey E."/>
            <person name="Roest Crollius H."/>
            <person name="Montfort J."/>
            <person name="Robinson-Rechavi M."/>
            <person name="Bouchez O."/>
            <person name="Lampietro C."/>
            <person name="Lopez Roques C."/>
            <person name="Donnadieu C."/>
            <person name="Postlethwait J."/>
            <person name="Bobe J."/>
            <person name="Dillon D."/>
            <person name="Chandos A."/>
            <person name="von Hippel F."/>
            <person name="Guiguen Y."/>
        </authorList>
    </citation>
    <scope>NUCLEOTIDE SEQUENCE</scope>
    <source>
        <strain evidence="1">YG-Jan2019</strain>
    </source>
</reference>
<gene>
    <name evidence="1" type="ORF">DPEC_G00152780</name>
</gene>
<protein>
    <submittedName>
        <fullName evidence="1">Uncharacterized protein</fullName>
    </submittedName>
</protein>
<dbReference type="Proteomes" id="UP001157502">
    <property type="component" value="Chromosome 12"/>
</dbReference>
<accession>A0ACC2GJK3</accession>
<proteinExistence type="predicted"/>
<evidence type="ECO:0000313" key="2">
    <source>
        <dbReference type="Proteomes" id="UP001157502"/>
    </source>
</evidence>
<organism evidence="1 2">
    <name type="scientific">Dallia pectoralis</name>
    <name type="common">Alaska blackfish</name>
    <dbReference type="NCBI Taxonomy" id="75939"/>
    <lineage>
        <taxon>Eukaryota</taxon>
        <taxon>Metazoa</taxon>
        <taxon>Chordata</taxon>
        <taxon>Craniata</taxon>
        <taxon>Vertebrata</taxon>
        <taxon>Euteleostomi</taxon>
        <taxon>Actinopterygii</taxon>
        <taxon>Neopterygii</taxon>
        <taxon>Teleostei</taxon>
        <taxon>Protacanthopterygii</taxon>
        <taxon>Esociformes</taxon>
        <taxon>Umbridae</taxon>
        <taxon>Dallia</taxon>
    </lineage>
</organism>
<keyword evidence="2" id="KW-1185">Reference proteome</keyword>